<feature type="transmembrane region" description="Helical" evidence="7">
    <location>
        <begin position="273"/>
        <end position="292"/>
    </location>
</feature>
<feature type="transmembrane region" description="Helical" evidence="7">
    <location>
        <begin position="441"/>
        <end position="464"/>
    </location>
</feature>
<dbReference type="EMBL" id="CP009223">
    <property type="protein sequence ID" value="AIM62284.1"/>
    <property type="molecule type" value="Genomic_DNA"/>
</dbReference>
<proteinExistence type="predicted"/>
<feature type="transmembrane region" description="Helical" evidence="7">
    <location>
        <begin position="350"/>
        <end position="366"/>
    </location>
</feature>
<dbReference type="Proteomes" id="UP000029079">
    <property type="component" value="Chromosome"/>
</dbReference>
<feature type="transmembrane region" description="Helical" evidence="7">
    <location>
        <begin position="597"/>
        <end position="619"/>
    </location>
</feature>
<sequence length="641" mass="70347">MTDEDERPVSLQDTDTKQLNTVPTPASEPKEIDVHEVSDPFAKDAPNPEELTFTEPEGPTYVAGNQFVDQAPRLGATTLIDLSQVQQELDALEATGEEEEISDFDEANAASRMLRGSMWMTIGSLASRFLGAIYIIPWVAMIGNVYFNQANSLYAQGYQIYGVALMVATAGLPNVVARLVAEYSAKKEFTTVKQVLRQSLLLGGAMGFAAAAFLYLFAGLLSQGDPNVVLVIRSLSAAVLVIPILAMLRGFLQGYEMMGPSALSQFIEQVVRVIYMLALTYWIMVVNQGSWVDATVQSTFAAFWGALAGIVVLIYCIFRRRDFFKRQEEQSTQVEDVDTRQLMLRMARQSVPVILGGSAIALVQLIDQYTFGNIMRTFTSFGTLDIQTMYAQFAFNSNKLVMLTVSLAVGLAETALPLLARARETGDREVISDRITYAMKLLSFVMVPAALGMAVIAQPLYLLFYNTNDLHNGTLILQYASITSIVLGLYMVVLALYQGLGRLRETVLLLGIIIFAKLALQVPLTLWFAGMGPLMSTAIAFAIGIYLALRRLSRDYEIDWEPFNKSLVIILFWSLIMFAVTLPLSMMLSGVLGTGKLMQLIIIIIVGGVGAAIYGIAALKTPLAVDVLGPRAERLAKKLPF</sequence>
<name>A0A075U4B2_9LACO</name>
<feature type="region of interest" description="Disordered" evidence="6">
    <location>
        <begin position="1"/>
        <end position="50"/>
    </location>
</feature>
<keyword evidence="9" id="KW-1185">Reference proteome</keyword>
<dbReference type="GO" id="GO:0005886">
    <property type="term" value="C:plasma membrane"/>
    <property type="evidence" value="ECO:0007669"/>
    <property type="project" value="UniProtKB-SubCell"/>
</dbReference>
<dbReference type="InterPro" id="IPR024923">
    <property type="entry name" value="PG_synth_SpoVB"/>
</dbReference>
<evidence type="ECO:0000256" key="5">
    <source>
        <dbReference type="ARBA" id="ARBA00023136"/>
    </source>
</evidence>
<reference evidence="9" key="2">
    <citation type="submission" date="2014-08" db="EMBL/GenBank/DDBJ databases">
        <title>Complete genome of Weissella ceti strain WS74 isolated from diseased rainbow trout in Brazil.</title>
        <authorList>
            <person name="Figueiredo H.C.P."/>
            <person name="Leal C.A.G."/>
            <person name="Pereira F.L."/>
            <person name="Soares S.C."/>
            <person name="Dorella F.A."/>
            <person name="Carvalho A.F."/>
            <person name="Azevedo V.A.C."/>
        </authorList>
    </citation>
    <scope>NUCLEOTIDE SEQUENCE [LARGE SCALE GENOMIC DNA]</scope>
    <source>
        <strain evidence="9">WS74</strain>
    </source>
</reference>
<keyword evidence="3 7" id="KW-0812">Transmembrane</keyword>
<dbReference type="OrthoDB" id="9775950at2"/>
<dbReference type="STRING" id="759620.WS105_0033"/>
<feature type="transmembrane region" description="Helical" evidence="7">
    <location>
        <begin position="298"/>
        <end position="318"/>
    </location>
</feature>
<evidence type="ECO:0000256" key="3">
    <source>
        <dbReference type="ARBA" id="ARBA00022692"/>
    </source>
</evidence>
<feature type="transmembrane region" description="Helical" evidence="7">
    <location>
        <begin position="400"/>
        <end position="420"/>
    </location>
</feature>
<dbReference type="InterPro" id="IPR050833">
    <property type="entry name" value="Poly_Biosynth_Transport"/>
</dbReference>
<feature type="transmembrane region" description="Helical" evidence="7">
    <location>
        <begin position="570"/>
        <end position="591"/>
    </location>
</feature>
<feature type="transmembrane region" description="Helical" evidence="7">
    <location>
        <begin position="503"/>
        <end position="520"/>
    </location>
</feature>
<keyword evidence="2" id="KW-1003">Cell membrane</keyword>
<feature type="transmembrane region" description="Helical" evidence="7">
    <location>
        <begin position="159"/>
        <end position="180"/>
    </location>
</feature>
<feature type="compositionally biased region" description="Basic and acidic residues" evidence="6">
    <location>
        <begin position="28"/>
        <end position="42"/>
    </location>
</feature>
<organism evidence="8 9">
    <name type="scientific">Weissella ceti</name>
    <dbReference type="NCBI Taxonomy" id="759620"/>
    <lineage>
        <taxon>Bacteria</taxon>
        <taxon>Bacillati</taxon>
        <taxon>Bacillota</taxon>
        <taxon>Bacilli</taxon>
        <taxon>Lactobacillales</taxon>
        <taxon>Lactobacillaceae</taxon>
        <taxon>Weissella</taxon>
    </lineage>
</organism>
<feature type="transmembrane region" description="Helical" evidence="7">
    <location>
        <begin position="476"/>
        <end position="496"/>
    </location>
</feature>
<dbReference type="KEGG" id="wct:WS74_0032"/>
<feature type="transmembrane region" description="Helical" evidence="7">
    <location>
        <begin position="125"/>
        <end position="147"/>
    </location>
</feature>
<comment type="subcellular location">
    <subcellularLocation>
        <location evidence="1">Cell membrane</location>
        <topology evidence="1">Multi-pass membrane protein</topology>
    </subcellularLocation>
</comment>
<dbReference type="PANTHER" id="PTHR30250">
    <property type="entry name" value="PST FAMILY PREDICTED COLANIC ACID TRANSPORTER"/>
    <property type="match status" value="1"/>
</dbReference>
<dbReference type="KEGG" id="wci:WS105_0033"/>
<evidence type="ECO:0000256" key="7">
    <source>
        <dbReference type="SAM" id="Phobius"/>
    </source>
</evidence>
<evidence type="ECO:0000313" key="8">
    <source>
        <dbReference type="EMBL" id="AIM62284.1"/>
    </source>
</evidence>
<reference evidence="8 9" key="1">
    <citation type="journal article" date="2014" name="Genome Announc.">
        <title>Complete Genome Sequences of Fish Pathogenic Weissella ceti Strains WS74 and WS105.</title>
        <authorList>
            <person name="Figueiredo H.C."/>
            <person name="Leal C.A."/>
            <person name="Dorella F.A."/>
            <person name="Carvalho A.F."/>
            <person name="Soares S.C."/>
            <person name="Pereira F.L."/>
            <person name="Azevedo V.A."/>
        </authorList>
    </citation>
    <scope>NUCLEOTIDE SEQUENCE [LARGE SCALE GENOMIC DNA]</scope>
    <source>
        <strain evidence="8 9">WS74</strain>
    </source>
</reference>
<keyword evidence="5 7" id="KW-0472">Membrane</keyword>
<feature type="transmembrane region" description="Helical" evidence="7">
    <location>
        <begin position="200"/>
        <end position="218"/>
    </location>
</feature>
<evidence type="ECO:0000256" key="6">
    <source>
        <dbReference type="SAM" id="MobiDB-lite"/>
    </source>
</evidence>
<protein>
    <submittedName>
        <fullName evidence="8">YtgP_1 protein</fullName>
    </submittedName>
</protein>
<dbReference type="AlphaFoldDB" id="A0A075U4B2"/>
<dbReference type="PANTHER" id="PTHR30250:SF21">
    <property type="entry name" value="LIPID II FLIPPASE MURJ"/>
    <property type="match status" value="1"/>
</dbReference>
<gene>
    <name evidence="8" type="ORF">WS74_0032</name>
</gene>
<dbReference type="Pfam" id="PF01943">
    <property type="entry name" value="Polysacc_synt"/>
    <property type="match status" value="1"/>
</dbReference>
<evidence type="ECO:0000256" key="2">
    <source>
        <dbReference type="ARBA" id="ARBA00022475"/>
    </source>
</evidence>
<dbReference type="KEGG" id="wce:WS08_0033"/>
<evidence type="ECO:0000313" key="9">
    <source>
        <dbReference type="Proteomes" id="UP000029079"/>
    </source>
</evidence>
<dbReference type="PATRIC" id="fig|759620.7.peg.31"/>
<evidence type="ECO:0000256" key="4">
    <source>
        <dbReference type="ARBA" id="ARBA00022989"/>
    </source>
</evidence>
<feature type="compositionally biased region" description="Polar residues" evidence="6">
    <location>
        <begin position="11"/>
        <end position="24"/>
    </location>
</feature>
<feature type="transmembrane region" description="Helical" evidence="7">
    <location>
        <begin position="526"/>
        <end position="549"/>
    </location>
</feature>
<keyword evidence="4 7" id="KW-1133">Transmembrane helix</keyword>
<feature type="transmembrane region" description="Helical" evidence="7">
    <location>
        <begin position="230"/>
        <end position="252"/>
    </location>
</feature>
<evidence type="ECO:0000256" key="1">
    <source>
        <dbReference type="ARBA" id="ARBA00004651"/>
    </source>
</evidence>
<dbReference type="RefSeq" id="WP_009495714.1">
    <property type="nucleotide sequence ID" value="NZ_CP009223.1"/>
</dbReference>
<accession>A0A075U4B2</accession>
<dbReference type="InterPro" id="IPR002797">
    <property type="entry name" value="Polysacc_synth"/>
</dbReference>
<dbReference type="CDD" id="cd13124">
    <property type="entry name" value="MATE_SpoVB_like"/>
    <property type="match status" value="1"/>
</dbReference>